<keyword evidence="17" id="KW-1185">Reference proteome</keyword>
<dbReference type="InterPro" id="IPR042493">
    <property type="entry name" value="XPD_DNA_FeS"/>
</dbReference>
<sequence>MKVAVRSLCEFAARSGGLEYRYTPSPTADEGIRGHKTLQKRRGADYEPEYLLEGECEGIQLRGRADGYQAGEPSPLLEEIKTHRGDLSRVGEGQQALHWAQLKVYGALLCQRDDLPAVRLRLVYYDVAKDLETPLDECWSAADLNGFLNDLCLRYRAWHQQEEEHRHSRDQALLSLKFPYPDFRPNQRQLSETVYKGVCTSRTLLMEAPTGIGKTLGVVFPSLAAMPRRDLDRLFLLTARTTGRQLILDSLKLLNRDTSLPLRILELTARDKACEHPDKACHGESCPLADGFFDRLPAARQAATELRWLDRDAVQRLAAEHRICPYYLAQEMARWCDVVVGDVNHYFDQQALLHGLSRQNEWRVVPLIDEAHNLIDRARSMYSADLSQWLFKEAARNAPEALTKSFRGVQRAWRKLVDAHIDTESLPSLEPRRLQLTEVPTELNGSLLRLVGDLTEYMTDNPVDPELQRVLFDTIAFMKLAEQFGDHSLCTLTVTAGKAQGKRRRLSASLALENLIPADFLKERFALAHSSVLFSATLNPGRYYQDLLGLPDTSLWQTVASPFSSSQIDLHTLDISTRFRDRAASVAPICADIQTQYRAEPGNYLVYLSSFAYLEQISARFTQQNPDIPVAVQHAGMSEEERLAFIERFRSERGLVGFAVLGGAFSEGIDLPGDALVGVFVATLGLPPNNEFQEQLSKQMQLRFGQGYAYTYLYPGIRKVIQAAGRLIRTPEDRGVIHLIDDRFRKPDIWALLPTWWFKN</sequence>
<dbReference type="PANTHER" id="PTHR11472">
    <property type="entry name" value="DNA REPAIR DEAD HELICASE RAD3/XP-D SUBFAMILY MEMBER"/>
    <property type="match status" value="1"/>
</dbReference>
<dbReference type="AlphaFoldDB" id="A0A1H5VER8"/>
<dbReference type="GO" id="GO:0005524">
    <property type="term" value="F:ATP binding"/>
    <property type="evidence" value="ECO:0007669"/>
    <property type="project" value="UniProtKB-KW"/>
</dbReference>
<name>A0A1H5VER8_9GAMM</name>
<proteinExistence type="inferred from homology"/>
<dbReference type="InterPro" id="IPR045028">
    <property type="entry name" value="DinG/Rad3-like"/>
</dbReference>
<dbReference type="GO" id="GO:0006281">
    <property type="term" value="P:DNA repair"/>
    <property type="evidence" value="ECO:0007669"/>
    <property type="project" value="UniProtKB-KW"/>
</dbReference>
<evidence type="ECO:0000313" key="16">
    <source>
        <dbReference type="EMBL" id="SEF85763.1"/>
    </source>
</evidence>
<gene>
    <name evidence="16" type="ORF">SAMN05444390_101714</name>
</gene>
<evidence type="ECO:0000256" key="1">
    <source>
        <dbReference type="ARBA" id="ARBA00022485"/>
    </source>
</evidence>
<dbReference type="GO" id="GO:0046872">
    <property type="term" value="F:metal ion binding"/>
    <property type="evidence" value="ECO:0007669"/>
    <property type="project" value="UniProtKB-KW"/>
</dbReference>
<dbReference type="EMBL" id="FNVQ01000001">
    <property type="protein sequence ID" value="SEF85763.1"/>
    <property type="molecule type" value="Genomic_DNA"/>
</dbReference>
<feature type="domain" description="Helicase ATP-binding" evidence="14">
    <location>
        <begin position="173"/>
        <end position="436"/>
    </location>
</feature>
<dbReference type="PANTHER" id="PTHR11472:SF34">
    <property type="entry name" value="REGULATOR OF TELOMERE ELONGATION HELICASE 1"/>
    <property type="match status" value="1"/>
</dbReference>
<evidence type="ECO:0000259" key="15">
    <source>
        <dbReference type="PROSITE" id="PS51194"/>
    </source>
</evidence>
<keyword evidence="10" id="KW-0238">DNA-binding</keyword>
<keyword evidence="12" id="KW-0413">Isomerase</keyword>
<dbReference type="InterPro" id="IPR027417">
    <property type="entry name" value="P-loop_NTPase"/>
</dbReference>
<reference evidence="16 17" key="1">
    <citation type="submission" date="2016-10" db="EMBL/GenBank/DDBJ databases">
        <authorList>
            <person name="de Groot N.N."/>
        </authorList>
    </citation>
    <scope>NUCLEOTIDE SEQUENCE [LARGE SCALE GENOMIC DNA]</scope>
    <source>
        <strain evidence="16 17">DSM 22012</strain>
    </source>
</reference>
<evidence type="ECO:0000256" key="2">
    <source>
        <dbReference type="ARBA" id="ARBA00022723"/>
    </source>
</evidence>
<dbReference type="OrthoDB" id="9765586at2"/>
<dbReference type="InterPro" id="IPR006555">
    <property type="entry name" value="ATP-dep_Helicase_C"/>
</dbReference>
<organism evidence="16 17">
    <name type="scientific">Marinobacterium lutimaris</name>
    <dbReference type="NCBI Taxonomy" id="568106"/>
    <lineage>
        <taxon>Bacteria</taxon>
        <taxon>Pseudomonadati</taxon>
        <taxon>Pseudomonadota</taxon>
        <taxon>Gammaproteobacteria</taxon>
        <taxon>Oceanospirillales</taxon>
        <taxon>Oceanospirillaceae</taxon>
        <taxon>Marinobacterium</taxon>
    </lineage>
</organism>
<dbReference type="InterPro" id="IPR006554">
    <property type="entry name" value="Helicase-like_DEXD_c2"/>
</dbReference>
<evidence type="ECO:0000256" key="11">
    <source>
        <dbReference type="ARBA" id="ARBA00023204"/>
    </source>
</evidence>
<keyword evidence="4" id="KW-0227">DNA damage</keyword>
<evidence type="ECO:0000256" key="3">
    <source>
        <dbReference type="ARBA" id="ARBA00022741"/>
    </source>
</evidence>
<evidence type="ECO:0000256" key="13">
    <source>
        <dbReference type="ARBA" id="ARBA00038058"/>
    </source>
</evidence>
<dbReference type="Pfam" id="PF06733">
    <property type="entry name" value="DEAD_2"/>
    <property type="match status" value="1"/>
</dbReference>
<dbReference type="Proteomes" id="UP000236745">
    <property type="component" value="Unassembled WGS sequence"/>
</dbReference>
<evidence type="ECO:0000256" key="12">
    <source>
        <dbReference type="ARBA" id="ARBA00023235"/>
    </source>
</evidence>
<dbReference type="Gene3D" id="3.40.50.300">
    <property type="entry name" value="P-loop containing nucleotide triphosphate hydrolases"/>
    <property type="match status" value="2"/>
</dbReference>
<dbReference type="SMART" id="SM00488">
    <property type="entry name" value="DEXDc2"/>
    <property type="match status" value="1"/>
</dbReference>
<dbReference type="SMART" id="SM00491">
    <property type="entry name" value="HELICc2"/>
    <property type="match status" value="1"/>
</dbReference>
<dbReference type="Gene3D" id="1.10.275.40">
    <property type="match status" value="1"/>
</dbReference>
<dbReference type="InterPro" id="IPR010614">
    <property type="entry name" value="RAD3-like_helicase_DEAD"/>
</dbReference>
<keyword evidence="8" id="KW-0408">Iron</keyword>
<dbReference type="RefSeq" id="WP_104001676.1">
    <property type="nucleotide sequence ID" value="NZ_FNVQ01000001.1"/>
</dbReference>
<evidence type="ECO:0000313" key="17">
    <source>
        <dbReference type="Proteomes" id="UP000236745"/>
    </source>
</evidence>
<evidence type="ECO:0000256" key="4">
    <source>
        <dbReference type="ARBA" id="ARBA00022763"/>
    </source>
</evidence>
<evidence type="ECO:0000256" key="5">
    <source>
        <dbReference type="ARBA" id="ARBA00022801"/>
    </source>
</evidence>
<dbReference type="GO" id="GO:0003678">
    <property type="term" value="F:DNA helicase activity"/>
    <property type="evidence" value="ECO:0007669"/>
    <property type="project" value="InterPro"/>
</dbReference>
<evidence type="ECO:0000256" key="8">
    <source>
        <dbReference type="ARBA" id="ARBA00023004"/>
    </source>
</evidence>
<keyword evidence="7" id="KW-0067">ATP-binding</keyword>
<feature type="domain" description="Helicase C-terminal" evidence="15">
    <location>
        <begin position="592"/>
        <end position="760"/>
    </location>
</feature>
<evidence type="ECO:0000256" key="10">
    <source>
        <dbReference type="ARBA" id="ARBA00023125"/>
    </source>
</evidence>
<dbReference type="GO" id="GO:0051539">
    <property type="term" value="F:4 iron, 4 sulfur cluster binding"/>
    <property type="evidence" value="ECO:0007669"/>
    <property type="project" value="UniProtKB-KW"/>
</dbReference>
<evidence type="ECO:0000256" key="7">
    <source>
        <dbReference type="ARBA" id="ARBA00022840"/>
    </source>
</evidence>
<keyword evidence="3" id="KW-0547">Nucleotide-binding</keyword>
<dbReference type="GO" id="GO:0003677">
    <property type="term" value="F:DNA binding"/>
    <property type="evidence" value="ECO:0007669"/>
    <property type="project" value="UniProtKB-KW"/>
</dbReference>
<dbReference type="PROSITE" id="PS51194">
    <property type="entry name" value="HELICASE_CTER"/>
    <property type="match status" value="1"/>
</dbReference>
<evidence type="ECO:0000259" key="14">
    <source>
        <dbReference type="PROSITE" id="PS51193"/>
    </source>
</evidence>
<dbReference type="PROSITE" id="PS51193">
    <property type="entry name" value="HELICASE_ATP_BIND_2"/>
    <property type="match status" value="1"/>
</dbReference>
<dbReference type="GO" id="GO:0016818">
    <property type="term" value="F:hydrolase activity, acting on acid anhydrides, in phosphorus-containing anhydrides"/>
    <property type="evidence" value="ECO:0007669"/>
    <property type="project" value="InterPro"/>
</dbReference>
<protein>
    <submittedName>
        <fullName evidence="16">DNA excision repair protein ERCC-2</fullName>
    </submittedName>
</protein>
<keyword evidence="1" id="KW-0004">4Fe-4S</keyword>
<dbReference type="InterPro" id="IPR001650">
    <property type="entry name" value="Helicase_C-like"/>
</dbReference>
<dbReference type="Pfam" id="PF13307">
    <property type="entry name" value="Helicase_C_2"/>
    <property type="match status" value="1"/>
</dbReference>
<keyword evidence="11" id="KW-0234">DNA repair</keyword>
<evidence type="ECO:0000256" key="9">
    <source>
        <dbReference type="ARBA" id="ARBA00023014"/>
    </source>
</evidence>
<keyword evidence="5" id="KW-0378">Hydrolase</keyword>
<dbReference type="InterPro" id="IPR014013">
    <property type="entry name" value="Helic_SF1/SF2_ATP-bd_DinG/Rad3"/>
</dbReference>
<keyword evidence="9" id="KW-0411">Iron-sulfur</keyword>
<evidence type="ECO:0000256" key="6">
    <source>
        <dbReference type="ARBA" id="ARBA00022806"/>
    </source>
</evidence>
<comment type="similarity">
    <text evidence="13">Belongs to the helicase family. DinG subfamily.</text>
</comment>
<dbReference type="Gene3D" id="1.10.30.20">
    <property type="entry name" value="Bacterial XPD DNA helicase, FeS cluster domain"/>
    <property type="match status" value="1"/>
</dbReference>
<accession>A0A1H5VER8</accession>
<keyword evidence="6" id="KW-0347">Helicase</keyword>
<dbReference type="SUPFAM" id="SSF52540">
    <property type="entry name" value="P-loop containing nucleoside triphosphate hydrolases"/>
    <property type="match status" value="2"/>
</dbReference>
<keyword evidence="2" id="KW-0479">Metal-binding</keyword>